<keyword evidence="9" id="KW-1185">Reference proteome</keyword>
<dbReference type="AlphaFoldDB" id="A0A1G4J2D3"/>
<evidence type="ECO:0000256" key="5">
    <source>
        <dbReference type="ARBA" id="ARBA00022829"/>
    </source>
</evidence>
<dbReference type="Proteomes" id="UP000191144">
    <property type="component" value="Chromosome C"/>
</dbReference>
<comment type="subcellular location">
    <subcellularLocation>
        <location evidence="1">Nucleus</location>
    </subcellularLocation>
</comment>
<accession>A0A1G4J2D3</accession>
<keyword evidence="6" id="KW-0539">Nucleus</keyword>
<name>A0A1G4J2D3_9SACH</name>
<evidence type="ECO:0000256" key="2">
    <source>
        <dbReference type="ARBA" id="ARBA00008585"/>
    </source>
</evidence>
<dbReference type="GO" id="GO:0007059">
    <property type="term" value="P:chromosome segregation"/>
    <property type="evidence" value="ECO:0007669"/>
    <property type="project" value="UniProtKB-KW"/>
</dbReference>
<dbReference type="EMBL" id="LT598479">
    <property type="protein sequence ID" value="SCU83682.1"/>
    <property type="molecule type" value="Genomic_DNA"/>
</dbReference>
<evidence type="ECO:0000313" key="8">
    <source>
        <dbReference type="EMBL" id="SCU83682.1"/>
    </source>
</evidence>
<dbReference type="Pfam" id="PF10345">
    <property type="entry name" value="Cohesin_load"/>
    <property type="match status" value="1"/>
</dbReference>
<evidence type="ECO:0000256" key="6">
    <source>
        <dbReference type="ARBA" id="ARBA00023242"/>
    </source>
</evidence>
<reference evidence="9" key="1">
    <citation type="submission" date="2016-03" db="EMBL/GenBank/DDBJ databases">
        <authorList>
            <person name="Devillers Hugo."/>
        </authorList>
    </citation>
    <scope>NUCLEOTIDE SEQUENCE [LARGE SCALE GENOMIC DNA]</scope>
</reference>
<dbReference type="OrthoDB" id="4062938at2759"/>
<keyword evidence="4" id="KW-0498">Mitosis</keyword>
<evidence type="ECO:0000256" key="3">
    <source>
        <dbReference type="ARBA" id="ARBA00022618"/>
    </source>
</evidence>
<evidence type="ECO:0000313" key="9">
    <source>
        <dbReference type="Proteomes" id="UP000191144"/>
    </source>
</evidence>
<gene>
    <name evidence="8" type="ORF">LAME_0C06128G</name>
</gene>
<evidence type="ECO:0000256" key="7">
    <source>
        <dbReference type="ARBA" id="ARBA00023306"/>
    </source>
</evidence>
<dbReference type="GO" id="GO:0051301">
    <property type="term" value="P:cell division"/>
    <property type="evidence" value="ECO:0007669"/>
    <property type="project" value="UniProtKB-KW"/>
</dbReference>
<evidence type="ECO:0000256" key="1">
    <source>
        <dbReference type="ARBA" id="ARBA00004123"/>
    </source>
</evidence>
<organism evidence="8 9">
    <name type="scientific">Lachancea meyersii CBS 8951</name>
    <dbReference type="NCBI Taxonomy" id="1266667"/>
    <lineage>
        <taxon>Eukaryota</taxon>
        <taxon>Fungi</taxon>
        <taxon>Dikarya</taxon>
        <taxon>Ascomycota</taxon>
        <taxon>Saccharomycotina</taxon>
        <taxon>Saccharomycetes</taxon>
        <taxon>Saccharomycetales</taxon>
        <taxon>Saccharomycetaceae</taxon>
        <taxon>Lachancea</taxon>
    </lineage>
</organism>
<comment type="similarity">
    <text evidence="2">Belongs to the SCC4/mau-2 family.</text>
</comment>
<keyword evidence="7" id="KW-0131">Cell cycle</keyword>
<keyword evidence="5" id="KW-0159">Chromosome partition</keyword>
<keyword evidence="3" id="KW-0132">Cell division</keyword>
<sequence length="618" mass="70393">MSKTQAMDSRTLYNLSSEYASHARKMRPFLSSDAHVKQYRILMYHAVNALKMIKAKHQLSIEQDVLVTLELFELLVQETHDLDLAEMYLSSVHERLYGTTLVHQKMLVTAALVRVARARRSVKHSKESLRLVTGTLVDLEPLNSRWNLYFQFLRIELLLEISPSDSKIPGLFDTLITDCDSVLNLQAFVICSYICIRLTQNQGICQAHLDKLGALKSQKLPIQLRLWSSLVELLVLIYRDLNITTKLSEFKDLVATHKKELKDSTFHLRLDDQISISVDTPIVRYKDFKNIILLFQSVSYLTNCYDKKANFSVKFLPKIQQAANELKNISEPVNLELSDSRKCFYMLIVDLCNYYMCLESLILTGSCADIESDSAYAILIKAMKAQLRRDTPTALENYSLLNTQKNAPEFKLIGLSSMFAVKVANMSKVGGTVSFPEYNEVTELWECIEKLFSSHSFHENHIWQCTIIILWLCSHFQPFTSAKLFKDNDDASHLERLKFYFSANSFARAGKSSSHNSATVDGKEAAPVLKKSLLLHFLLNYLACAIIVHDLEEKCVITNACFHLGKQQHMPLMEYISGLSHLLNCGLAMKGKDVSLTRSKLKEAVKKLVISGFEQVQE</sequence>
<proteinExistence type="inferred from homology"/>
<dbReference type="GO" id="GO:0005634">
    <property type="term" value="C:nucleus"/>
    <property type="evidence" value="ECO:0007669"/>
    <property type="project" value="UniProtKB-SubCell"/>
</dbReference>
<protein>
    <submittedName>
        <fullName evidence="8">LAME_0C06128g1_1</fullName>
    </submittedName>
</protein>
<dbReference type="InterPro" id="IPR019440">
    <property type="entry name" value="MAU2"/>
</dbReference>
<dbReference type="GO" id="GO:0007064">
    <property type="term" value="P:mitotic sister chromatid cohesion"/>
    <property type="evidence" value="ECO:0007669"/>
    <property type="project" value="InterPro"/>
</dbReference>
<evidence type="ECO:0000256" key="4">
    <source>
        <dbReference type="ARBA" id="ARBA00022776"/>
    </source>
</evidence>